<evidence type="ECO:0000256" key="3">
    <source>
        <dbReference type="ARBA" id="ARBA00023141"/>
    </source>
</evidence>
<dbReference type="SUPFAM" id="SSF51735">
    <property type="entry name" value="NAD(P)-binding Rossmann-fold domains"/>
    <property type="match status" value="1"/>
</dbReference>
<dbReference type="Gene3D" id="3.40.50.720">
    <property type="entry name" value="NAD(P)-binding Rossmann-like Domain"/>
    <property type="match status" value="1"/>
</dbReference>
<sequence length="243" mass="27698">MKIYGLIGQNIDYSFSRAYFSEKFEKHHITAVYRNFDLSKIEQIEEVFKNTPDLSGLNVTIPYKEAVIPYLNRLDTEAEEIGAVNTIKIEKDGSLTGYNTDHYGFYEAIKAYLQPQHKKALILGTGGASKAVAYALTNLGITYRFVSRKDGHHKFSYEQLNADILKEYTVIINCTPLGTHPDTERYPDLPIGYISEAHLIFDLIYNPLETTLMKKARERGATCLNGLNMLKLQAEKAWEIWNS</sequence>
<evidence type="ECO:0000256" key="2">
    <source>
        <dbReference type="ARBA" id="ARBA00023002"/>
    </source>
</evidence>
<protein>
    <submittedName>
        <fullName evidence="5">Shikimate dehydrogenase family protein</fullName>
    </submittedName>
</protein>
<accession>A0ABW3NT41</accession>
<keyword evidence="3" id="KW-0057">Aromatic amino acid biosynthesis</keyword>
<keyword evidence="6" id="KW-1185">Reference proteome</keyword>
<comment type="caution">
    <text evidence="5">The sequence shown here is derived from an EMBL/GenBank/DDBJ whole genome shotgun (WGS) entry which is preliminary data.</text>
</comment>
<dbReference type="InterPro" id="IPR022893">
    <property type="entry name" value="Shikimate_DH_fam"/>
</dbReference>
<dbReference type="Proteomes" id="UP001597131">
    <property type="component" value="Unassembled WGS sequence"/>
</dbReference>
<evidence type="ECO:0000259" key="4">
    <source>
        <dbReference type="Pfam" id="PF08501"/>
    </source>
</evidence>
<dbReference type="Pfam" id="PF08501">
    <property type="entry name" value="Shikimate_dh_N"/>
    <property type="match status" value="1"/>
</dbReference>
<dbReference type="PANTHER" id="PTHR21089:SF1">
    <property type="entry name" value="BIFUNCTIONAL 3-DEHYDROQUINATE DEHYDRATASE_SHIKIMATE DEHYDROGENASE, CHLOROPLASTIC"/>
    <property type="match status" value="1"/>
</dbReference>
<dbReference type="EMBL" id="JBHTLI010000001">
    <property type="protein sequence ID" value="MFD1095469.1"/>
    <property type="molecule type" value="Genomic_DNA"/>
</dbReference>
<dbReference type="SUPFAM" id="SSF53223">
    <property type="entry name" value="Aminoacid dehydrogenase-like, N-terminal domain"/>
    <property type="match status" value="1"/>
</dbReference>
<evidence type="ECO:0000256" key="1">
    <source>
        <dbReference type="ARBA" id="ARBA00004871"/>
    </source>
</evidence>
<proteinExistence type="predicted"/>
<feature type="domain" description="Shikimate dehydrogenase substrate binding N-terminal" evidence="4">
    <location>
        <begin position="6"/>
        <end position="87"/>
    </location>
</feature>
<dbReference type="InterPro" id="IPR036291">
    <property type="entry name" value="NAD(P)-bd_dom_sf"/>
</dbReference>
<reference evidence="6" key="1">
    <citation type="journal article" date="2019" name="Int. J. Syst. Evol. Microbiol.">
        <title>The Global Catalogue of Microorganisms (GCM) 10K type strain sequencing project: providing services to taxonomists for standard genome sequencing and annotation.</title>
        <authorList>
            <consortium name="The Broad Institute Genomics Platform"/>
            <consortium name="The Broad Institute Genome Sequencing Center for Infectious Disease"/>
            <person name="Wu L."/>
            <person name="Ma J."/>
        </authorList>
    </citation>
    <scope>NUCLEOTIDE SEQUENCE [LARGE SCALE GENOMIC DNA]</scope>
    <source>
        <strain evidence="6">CCUG 64793</strain>
    </source>
</reference>
<dbReference type="CDD" id="cd01065">
    <property type="entry name" value="NAD_bind_Shikimate_DH"/>
    <property type="match status" value="1"/>
</dbReference>
<dbReference type="RefSeq" id="WP_380744233.1">
    <property type="nucleotide sequence ID" value="NZ_JBHTLI010000001.1"/>
</dbReference>
<gene>
    <name evidence="5" type="ORF">ACFQ3Q_06905</name>
</gene>
<dbReference type="Gene3D" id="3.40.50.10860">
    <property type="entry name" value="Leucine Dehydrogenase, chain A, domain 1"/>
    <property type="match status" value="1"/>
</dbReference>
<dbReference type="InterPro" id="IPR046346">
    <property type="entry name" value="Aminoacid_DH-like_N_sf"/>
</dbReference>
<dbReference type="InterPro" id="IPR013708">
    <property type="entry name" value="Shikimate_DH-bd_N"/>
</dbReference>
<comment type="pathway">
    <text evidence="1">Metabolic intermediate biosynthesis; chorismate biosynthesis; chorismate from D-erythrose 4-phosphate and phosphoenolpyruvate: step 4/7.</text>
</comment>
<dbReference type="PANTHER" id="PTHR21089">
    <property type="entry name" value="SHIKIMATE DEHYDROGENASE"/>
    <property type="match status" value="1"/>
</dbReference>
<keyword evidence="3" id="KW-0028">Amino-acid biosynthesis</keyword>
<evidence type="ECO:0000313" key="6">
    <source>
        <dbReference type="Proteomes" id="UP001597131"/>
    </source>
</evidence>
<keyword evidence="2" id="KW-0560">Oxidoreductase</keyword>
<name>A0ABW3NT41_9FLAO</name>
<organism evidence="5 6">
    <name type="scientific">Salegentibacter chungangensis</name>
    <dbReference type="NCBI Taxonomy" id="1335724"/>
    <lineage>
        <taxon>Bacteria</taxon>
        <taxon>Pseudomonadati</taxon>
        <taxon>Bacteroidota</taxon>
        <taxon>Flavobacteriia</taxon>
        <taxon>Flavobacteriales</taxon>
        <taxon>Flavobacteriaceae</taxon>
        <taxon>Salegentibacter</taxon>
    </lineage>
</organism>
<evidence type="ECO:0000313" key="5">
    <source>
        <dbReference type="EMBL" id="MFD1095469.1"/>
    </source>
</evidence>